<keyword evidence="7 9" id="KW-0906">Nuclear pore complex</keyword>
<keyword evidence="4 9" id="KW-0509">mRNA transport</keyword>
<comment type="subcellular location">
    <subcellularLocation>
        <location evidence="1 9">Nucleus</location>
        <location evidence="1 9">Nuclear pore complex</location>
    </subcellularLocation>
</comment>
<evidence type="ECO:0000256" key="1">
    <source>
        <dbReference type="ARBA" id="ARBA00004567"/>
    </source>
</evidence>
<evidence type="ECO:0000256" key="10">
    <source>
        <dbReference type="SAM" id="MobiDB-lite"/>
    </source>
</evidence>
<dbReference type="InParanoid" id="C1FHY7"/>
<sequence length="805" mass="82723">MDPDRSSVPVIATLPMGGGAVTGPGAGVLHVQWGLGNELRVSRVRGTEPSGTGATPTEESDEISSGAAYVVQWACVTGAHRELAEETLPHFEQLKERVALAMHRGEGPDGVAAASVDAASRFARSVANTLDAKVETLEAASAATGERTADLEHVSLARAAWQLAAVYFVEPGEGTGVVTERLVEWYRRNGAALNFGGAGALPVRLRALIDGVAEAGDRPETAGGFWDCLAGLVAMGWSDAAADLVALHSCWAEWRQGMAAARPAAELLEAVVALIRTAPRMATADDTPPNTGDGSYPPSAATSLPQFQAFREAWTRQVRDVLSDHSLFDAVTDDATSDGARWSLEVLAGDETALARACRGGWLELMIASARHQYPNLRAAEHASLAERCVGITGAGESPELDELLGAIIAGDASRTTDVCARYFSPWFIAHLAQMLAAAAGGPAVAYEYGGGERMGSRSASSIAAESHVMTYCASLATRANTRHLALRYLPHCADRGAGAAAQILRRERPPPGSLPPDPGRSDAEEDPDVAFAKTLRSLELCADAGLVDVGLGVARAAAADARARGDETGAVAWLHRAGDVAGVAALALEQLPTPHVASADPSGAALALVRLAMGHPGAAEAAAEMNADGARADGAWADGEWRSAGATAAPGPAGFLDALAALRGALTELARAGTTASDAAGAKRAVGSAAVSAAARRAGGKLVALLGHSAGQSHLWTEALFHAVPLLEGAHASLTAKEIQLCMARLEQVSGAGTVTKGDLLRADVEVVNDERDLRAAAARTALARAYARACVSGAGGGRGIVAR</sequence>
<evidence type="ECO:0000256" key="3">
    <source>
        <dbReference type="ARBA" id="ARBA00022448"/>
    </source>
</evidence>
<dbReference type="PANTHER" id="PTHR13373:SF21">
    <property type="entry name" value="NUCLEAR PORE COMPLEX PROTEIN NUP85"/>
    <property type="match status" value="1"/>
</dbReference>
<dbReference type="GO" id="GO:0031965">
    <property type="term" value="C:nuclear membrane"/>
    <property type="evidence" value="ECO:0007669"/>
    <property type="project" value="UniProtKB-UniRule"/>
</dbReference>
<dbReference type="EMBL" id="CP001576">
    <property type="protein sequence ID" value="ACO69900.1"/>
    <property type="molecule type" value="Genomic_DNA"/>
</dbReference>
<evidence type="ECO:0000256" key="7">
    <source>
        <dbReference type="ARBA" id="ARBA00023132"/>
    </source>
</evidence>
<dbReference type="Pfam" id="PF07575">
    <property type="entry name" value="Nucleopor_Nup85"/>
    <property type="match status" value="1"/>
</dbReference>
<gene>
    <name evidence="11" type="ORF">MICPUN_61691</name>
</gene>
<dbReference type="OrthoDB" id="17644at2759"/>
<protein>
    <recommendedName>
        <fullName evidence="9">Nuclear pore complex protein Nup85</fullName>
    </recommendedName>
</protein>
<keyword evidence="6 9" id="KW-0811">Translocation</keyword>
<dbReference type="GO" id="GO:0031080">
    <property type="term" value="C:nuclear pore outer ring"/>
    <property type="evidence" value="ECO:0007669"/>
    <property type="project" value="TreeGrafter"/>
</dbReference>
<keyword evidence="8 9" id="KW-0539">Nucleus</keyword>
<comment type="function">
    <text evidence="9">Functions as a component of the nuclear pore complex (NPC).</text>
</comment>
<evidence type="ECO:0000256" key="4">
    <source>
        <dbReference type="ARBA" id="ARBA00022816"/>
    </source>
</evidence>
<dbReference type="OMA" id="YFRLAWA"/>
<reference evidence="11 12" key="1">
    <citation type="journal article" date="2009" name="Science">
        <title>Green evolution and dynamic adaptations revealed by genomes of the marine picoeukaryotes Micromonas.</title>
        <authorList>
            <person name="Worden A.Z."/>
            <person name="Lee J.H."/>
            <person name="Mock T."/>
            <person name="Rouze P."/>
            <person name="Simmons M.P."/>
            <person name="Aerts A.L."/>
            <person name="Allen A.E."/>
            <person name="Cuvelier M.L."/>
            <person name="Derelle E."/>
            <person name="Everett M.V."/>
            <person name="Foulon E."/>
            <person name="Grimwood J."/>
            <person name="Gundlach H."/>
            <person name="Henrissat B."/>
            <person name="Napoli C."/>
            <person name="McDonald S.M."/>
            <person name="Parker M.S."/>
            <person name="Rombauts S."/>
            <person name="Salamov A."/>
            <person name="Von Dassow P."/>
            <person name="Badger J.H."/>
            <person name="Coutinho P.M."/>
            <person name="Demir E."/>
            <person name="Dubchak I."/>
            <person name="Gentemann C."/>
            <person name="Eikrem W."/>
            <person name="Gready J.E."/>
            <person name="John U."/>
            <person name="Lanier W."/>
            <person name="Lindquist E.A."/>
            <person name="Lucas S."/>
            <person name="Mayer K.F."/>
            <person name="Moreau H."/>
            <person name="Not F."/>
            <person name="Otillar R."/>
            <person name="Panaud O."/>
            <person name="Pangilinan J."/>
            <person name="Paulsen I."/>
            <person name="Piegu B."/>
            <person name="Poliakov A."/>
            <person name="Robbens S."/>
            <person name="Schmutz J."/>
            <person name="Toulza E."/>
            <person name="Wyss T."/>
            <person name="Zelensky A."/>
            <person name="Zhou K."/>
            <person name="Armbrust E.V."/>
            <person name="Bhattacharya D."/>
            <person name="Goodenough U.W."/>
            <person name="Van de Peer Y."/>
            <person name="Grigoriev I.V."/>
        </authorList>
    </citation>
    <scope>NUCLEOTIDE SEQUENCE [LARGE SCALE GENOMIC DNA]</scope>
    <source>
        <strain evidence="12">RCC299 / NOUM17</strain>
    </source>
</reference>
<feature type="region of interest" description="Disordered" evidence="10">
    <location>
        <begin position="504"/>
        <end position="527"/>
    </location>
</feature>
<organism evidence="11 12">
    <name type="scientific">Micromonas commoda (strain RCC299 / NOUM17 / CCMP2709)</name>
    <name type="common">Picoplanktonic green alga</name>
    <dbReference type="NCBI Taxonomy" id="296587"/>
    <lineage>
        <taxon>Eukaryota</taxon>
        <taxon>Viridiplantae</taxon>
        <taxon>Chlorophyta</taxon>
        <taxon>Mamiellophyceae</taxon>
        <taxon>Mamiellales</taxon>
        <taxon>Mamiellaceae</taxon>
        <taxon>Micromonas</taxon>
    </lineage>
</organism>
<dbReference type="STRING" id="296587.C1FHY7"/>
<proteinExistence type="inferred from homology"/>
<keyword evidence="3 9" id="KW-0813">Transport</keyword>
<evidence type="ECO:0000313" key="12">
    <source>
        <dbReference type="Proteomes" id="UP000002009"/>
    </source>
</evidence>
<dbReference type="RefSeq" id="XP_002508642.1">
    <property type="nucleotide sequence ID" value="XM_002508596.1"/>
</dbReference>
<dbReference type="eggNOG" id="KOG2271">
    <property type="taxonomic scope" value="Eukaryota"/>
</dbReference>
<name>C1FHY7_MICCC</name>
<evidence type="ECO:0000256" key="6">
    <source>
        <dbReference type="ARBA" id="ARBA00023010"/>
    </source>
</evidence>
<accession>C1FHY7</accession>
<dbReference type="AlphaFoldDB" id="C1FHY7"/>
<evidence type="ECO:0000256" key="9">
    <source>
        <dbReference type="RuleBase" id="RU365073"/>
    </source>
</evidence>
<comment type="subunit">
    <text evidence="9">Component of the nuclear pore complex (NPC).</text>
</comment>
<evidence type="ECO:0000256" key="8">
    <source>
        <dbReference type="ARBA" id="ARBA00023242"/>
    </source>
</evidence>
<dbReference type="GO" id="GO:0006406">
    <property type="term" value="P:mRNA export from nucleus"/>
    <property type="evidence" value="ECO:0007669"/>
    <property type="project" value="TreeGrafter"/>
</dbReference>
<keyword evidence="5 9" id="KW-0653">Protein transport</keyword>
<dbReference type="PANTHER" id="PTHR13373">
    <property type="entry name" value="FROUNT PROTEIN-RELATED"/>
    <property type="match status" value="1"/>
</dbReference>
<keyword evidence="12" id="KW-1185">Reference proteome</keyword>
<dbReference type="GO" id="GO:0017056">
    <property type="term" value="F:structural constituent of nuclear pore"/>
    <property type="evidence" value="ECO:0007669"/>
    <property type="project" value="TreeGrafter"/>
</dbReference>
<keyword evidence="9" id="KW-0472">Membrane</keyword>
<feature type="region of interest" description="Disordered" evidence="10">
    <location>
        <begin position="42"/>
        <end position="63"/>
    </location>
</feature>
<dbReference type="GO" id="GO:0045893">
    <property type="term" value="P:positive regulation of DNA-templated transcription"/>
    <property type="evidence" value="ECO:0007669"/>
    <property type="project" value="TreeGrafter"/>
</dbReference>
<comment type="similarity">
    <text evidence="2 9">Belongs to the nucleoporin Nup85 family.</text>
</comment>
<dbReference type="GeneID" id="8246919"/>
<evidence type="ECO:0000256" key="2">
    <source>
        <dbReference type="ARBA" id="ARBA00005573"/>
    </source>
</evidence>
<dbReference type="InterPro" id="IPR011502">
    <property type="entry name" value="Nucleoporin_Nup85"/>
</dbReference>
<evidence type="ECO:0000256" key="5">
    <source>
        <dbReference type="ARBA" id="ARBA00022927"/>
    </source>
</evidence>
<dbReference type="KEGG" id="mis:MICPUN_61691"/>
<evidence type="ECO:0000313" key="11">
    <source>
        <dbReference type="EMBL" id="ACO69900.1"/>
    </source>
</evidence>
<dbReference type="Proteomes" id="UP000002009">
    <property type="component" value="Chromosome 10"/>
</dbReference>
<dbReference type="GO" id="GO:0006606">
    <property type="term" value="P:protein import into nucleus"/>
    <property type="evidence" value="ECO:0007669"/>
    <property type="project" value="TreeGrafter"/>
</dbReference>